<evidence type="ECO:0000313" key="1">
    <source>
        <dbReference type="EMBL" id="CDZ97556.1"/>
    </source>
</evidence>
<sequence length="126" mass="14025">MSSNDSNTSPLPSREIAEGMYIDRKNHIIEQEVRAAEIMIVREVLEECAATEGVNSKENCSHLVRQYLRMLKTHQSSGHRKFEREKYYDYGTPVSAFEASLSPGQKLYLGKEGIAASAKAADEASA</sequence>
<proteinExistence type="predicted"/>
<accession>A0A0F7SFH0</accession>
<reference evidence="1" key="1">
    <citation type="submission" date="2014-08" db="EMBL/GenBank/DDBJ databases">
        <authorList>
            <person name="Sharma Rahul"/>
            <person name="Thines Marco"/>
        </authorList>
    </citation>
    <scope>NUCLEOTIDE SEQUENCE</scope>
</reference>
<protein>
    <submittedName>
        <fullName evidence="1">Uncharacterized protein</fullName>
    </submittedName>
</protein>
<dbReference type="EMBL" id="LN483211">
    <property type="protein sequence ID" value="CDZ97556.1"/>
    <property type="molecule type" value="Genomic_DNA"/>
</dbReference>
<organism evidence="1">
    <name type="scientific">Phaffia rhodozyma</name>
    <name type="common">Yeast</name>
    <name type="synonym">Xanthophyllomyces dendrorhous</name>
    <dbReference type="NCBI Taxonomy" id="264483"/>
    <lineage>
        <taxon>Eukaryota</taxon>
        <taxon>Fungi</taxon>
        <taxon>Dikarya</taxon>
        <taxon>Basidiomycota</taxon>
        <taxon>Agaricomycotina</taxon>
        <taxon>Tremellomycetes</taxon>
        <taxon>Cystofilobasidiales</taxon>
        <taxon>Mrakiaceae</taxon>
        <taxon>Phaffia</taxon>
    </lineage>
</organism>
<dbReference type="AlphaFoldDB" id="A0A0F7SFH0"/>
<name>A0A0F7SFH0_PHARH</name>